<evidence type="ECO:0000313" key="3">
    <source>
        <dbReference type="Proteomes" id="UP000003688"/>
    </source>
</evidence>
<dbReference type="SUPFAM" id="SSF48371">
    <property type="entry name" value="ARM repeat"/>
    <property type="match status" value="1"/>
</dbReference>
<keyword evidence="3" id="KW-1185">Reference proteome</keyword>
<dbReference type="STRING" id="320771.Cflav_PD5954"/>
<organism evidence="2 3">
    <name type="scientific">Pedosphaera parvula (strain Ellin514)</name>
    <dbReference type="NCBI Taxonomy" id="320771"/>
    <lineage>
        <taxon>Bacteria</taxon>
        <taxon>Pseudomonadati</taxon>
        <taxon>Verrucomicrobiota</taxon>
        <taxon>Pedosphaerae</taxon>
        <taxon>Pedosphaerales</taxon>
        <taxon>Pedosphaeraceae</taxon>
        <taxon>Pedosphaera</taxon>
    </lineage>
</organism>
<dbReference type="OrthoDB" id="262030at2"/>
<dbReference type="Gene3D" id="1.25.10.10">
    <property type="entry name" value="Leucine-rich Repeat Variant"/>
    <property type="match status" value="1"/>
</dbReference>
<gene>
    <name evidence="2" type="ORF">Cflav_PD5954</name>
</gene>
<dbReference type="AlphaFoldDB" id="B9X9X8"/>
<dbReference type="RefSeq" id="WP_007412626.1">
    <property type="nucleotide sequence ID" value="NZ_ABOX02000001.1"/>
</dbReference>
<sequence precursor="true">MRKRLRIGLAILVAALAAGFGWQLLHQKEPSYQGRYLSDWLEGVWYLDGGVDPEAEKAVRQIGTNAIPYLLKLATTKDSALKTKVTAILPEKWFVSYATRSTHNHFSAAFGFDALGSAAKSAVPTLIGLLDDKDDDIRQTAARSLGSIGPEAQNAIPGLIRHLSDPNQDVCVCSVEALNNIPPKSVEEVPALLQVLNSPPKELFIAIRVIDRLGEFQSQAKAAVPAILPYLHNQDISTRDCAAKALKQIDPDAAAKAGIQ</sequence>
<proteinExistence type="predicted"/>
<dbReference type="InterPro" id="IPR011989">
    <property type="entry name" value="ARM-like"/>
</dbReference>
<comment type="function">
    <text evidence="1">Catalyzes the hydroxylation of the N(6)-(4-aminobutyl)-L-lysine intermediate produced by deoxyhypusine synthase/DHPS on a critical lysine of the eukaryotic translation initiation factor 5A/eIF-5A. This is the second step of the post-translational modification of that lysine into an unusual amino acid residue named hypusine. Hypusination is unique to mature eIF-5A factor and is essential for its function.</text>
</comment>
<reference evidence="2 3" key="1">
    <citation type="journal article" date="2011" name="J. Bacteriol.">
        <title>Genome sequence of 'Pedosphaera parvula' Ellin514, an aerobic Verrucomicrobial isolate from pasture soil.</title>
        <authorList>
            <person name="Kant R."/>
            <person name="van Passel M.W."/>
            <person name="Sangwan P."/>
            <person name="Palva A."/>
            <person name="Lucas S."/>
            <person name="Copeland A."/>
            <person name="Lapidus A."/>
            <person name="Glavina Del Rio T."/>
            <person name="Dalin E."/>
            <person name="Tice H."/>
            <person name="Bruce D."/>
            <person name="Goodwin L."/>
            <person name="Pitluck S."/>
            <person name="Chertkov O."/>
            <person name="Larimer F.W."/>
            <person name="Land M.L."/>
            <person name="Hauser L."/>
            <person name="Brettin T.S."/>
            <person name="Detter J.C."/>
            <person name="Han S."/>
            <person name="de Vos W.M."/>
            <person name="Janssen P.H."/>
            <person name="Smidt H."/>
        </authorList>
    </citation>
    <scope>NUCLEOTIDE SEQUENCE [LARGE SCALE GENOMIC DNA]</scope>
    <source>
        <strain evidence="2 3">Ellin514</strain>
    </source>
</reference>
<comment type="caution">
    <text evidence="2">The sequence shown here is derived from an EMBL/GenBank/DDBJ whole genome shotgun (WGS) entry which is preliminary data.</text>
</comment>
<dbReference type="GO" id="GO:0016491">
    <property type="term" value="F:oxidoreductase activity"/>
    <property type="evidence" value="ECO:0007669"/>
    <property type="project" value="TreeGrafter"/>
</dbReference>
<dbReference type="InterPro" id="IPR021133">
    <property type="entry name" value="HEAT_type_2"/>
</dbReference>
<evidence type="ECO:0000256" key="1">
    <source>
        <dbReference type="ARBA" id="ARBA00045876"/>
    </source>
</evidence>
<dbReference type="Pfam" id="PF13646">
    <property type="entry name" value="HEAT_2"/>
    <property type="match status" value="1"/>
</dbReference>
<dbReference type="PANTHER" id="PTHR12697:SF5">
    <property type="entry name" value="DEOXYHYPUSINE HYDROXYLASE"/>
    <property type="match status" value="1"/>
</dbReference>
<name>B9X9X8_PEDPL</name>
<evidence type="ECO:0000313" key="2">
    <source>
        <dbReference type="EMBL" id="EEF63319.1"/>
    </source>
</evidence>
<accession>B9X9X8</accession>
<dbReference type="EMBL" id="ABOX02000001">
    <property type="protein sequence ID" value="EEF63319.1"/>
    <property type="molecule type" value="Genomic_DNA"/>
</dbReference>
<protein>
    <submittedName>
        <fullName evidence="2">HEAT domain containing protein</fullName>
    </submittedName>
</protein>
<dbReference type="InterPro" id="IPR016024">
    <property type="entry name" value="ARM-type_fold"/>
</dbReference>
<dbReference type="PANTHER" id="PTHR12697">
    <property type="entry name" value="PBS LYASE HEAT-LIKE PROTEIN"/>
    <property type="match status" value="1"/>
</dbReference>
<dbReference type="PROSITE" id="PS50077">
    <property type="entry name" value="HEAT_REPEAT"/>
    <property type="match status" value="1"/>
</dbReference>
<dbReference type="Proteomes" id="UP000003688">
    <property type="component" value="Unassembled WGS sequence"/>
</dbReference>